<sequence>MNLWSGWIIFTSFKVIQPRTTKANNRGAELIGF</sequence>
<dbReference type="EMBL" id="KI980667">
    <property type="protein sequence ID" value="EXK23646.1"/>
    <property type="molecule type" value="Genomic_DNA"/>
</dbReference>
<dbReference type="HOGENOM" id="CLU_3384820_0_0_1"/>
<dbReference type="VEuPathDB" id="FungiDB:FOMG_19593"/>
<dbReference type="AlphaFoldDB" id="W9ZRA6"/>
<reference evidence="1" key="1">
    <citation type="submission" date="2012-04" db="EMBL/GenBank/DDBJ databases">
        <title>The Genome Sequence of Fusarium oxysporum melonis.</title>
        <authorList>
            <consortium name="The Broad Institute Genome Sequencing Platform"/>
            <person name="Ma L.-J."/>
            <person name="Gale L.R."/>
            <person name="Schwartz D.C."/>
            <person name="Zhou S."/>
            <person name="Corby-Kistler H."/>
            <person name="Young S.K."/>
            <person name="Zeng Q."/>
            <person name="Gargeya S."/>
            <person name="Fitzgerald M."/>
            <person name="Haas B."/>
            <person name="Abouelleil A."/>
            <person name="Alvarado L."/>
            <person name="Arachchi H.M."/>
            <person name="Berlin A."/>
            <person name="Brown A."/>
            <person name="Chapman S.B."/>
            <person name="Chen Z."/>
            <person name="Dunbar C."/>
            <person name="Freedman E."/>
            <person name="Gearin G."/>
            <person name="Goldberg J."/>
            <person name="Griggs A."/>
            <person name="Gujja S."/>
            <person name="Heiman D."/>
            <person name="Howarth C."/>
            <person name="Larson L."/>
            <person name="Lui A."/>
            <person name="MacDonald P.J.P."/>
            <person name="Montmayeur A."/>
            <person name="Murphy C."/>
            <person name="Neiman D."/>
            <person name="Pearson M."/>
            <person name="Priest M."/>
            <person name="Roberts A."/>
            <person name="Saif S."/>
            <person name="Shea T."/>
            <person name="Shenoy N."/>
            <person name="Sisk P."/>
            <person name="Stolte C."/>
            <person name="Sykes S."/>
            <person name="Wortman J."/>
            <person name="Nusbaum C."/>
            <person name="Birren B."/>
        </authorList>
    </citation>
    <scope>NUCLEOTIDE SEQUENCE</scope>
    <source>
        <strain evidence="1">26406</strain>
    </source>
</reference>
<dbReference type="Proteomes" id="UP000030703">
    <property type="component" value="Unassembled WGS sequence"/>
</dbReference>
<accession>W9ZRA6</accession>
<protein>
    <submittedName>
        <fullName evidence="1">Uncharacterized protein</fullName>
    </submittedName>
</protein>
<reference evidence="1" key="2">
    <citation type="submission" date="2014-02" db="EMBL/GenBank/DDBJ databases">
        <title>Annotation of the Genome Sequence of Fusarium oxysporum f. sp. melonis 26406.</title>
        <authorList>
            <consortium name="The Broad Institute Genomics Platform"/>
            <person name="Ma L.-J."/>
            <person name="Corby-Kistler H."/>
            <person name="Broz K."/>
            <person name="Gale L.R."/>
            <person name="Jonkers W."/>
            <person name="O'Donnell K."/>
            <person name="Ploetz R."/>
            <person name="Steinberg C."/>
            <person name="Schwartz D.C."/>
            <person name="VanEtten H."/>
            <person name="Zhou S."/>
            <person name="Young S.K."/>
            <person name="Zeng Q."/>
            <person name="Gargeya S."/>
            <person name="Fitzgerald M."/>
            <person name="Abouelleil A."/>
            <person name="Alvarado L."/>
            <person name="Chapman S.B."/>
            <person name="Gainer-Dewar J."/>
            <person name="Goldberg J."/>
            <person name="Griggs A."/>
            <person name="Gujja S."/>
            <person name="Hansen M."/>
            <person name="Howarth C."/>
            <person name="Imamovic A."/>
            <person name="Ireland A."/>
            <person name="Larimer J."/>
            <person name="McCowan C."/>
            <person name="Murphy C."/>
            <person name="Pearson M."/>
            <person name="Poon T.W."/>
            <person name="Priest M."/>
            <person name="Roberts A."/>
            <person name="Saif S."/>
            <person name="Shea T."/>
            <person name="Sykes S."/>
            <person name="Wortman J."/>
            <person name="Nusbaum C."/>
            <person name="Birren B."/>
        </authorList>
    </citation>
    <scope>NUCLEOTIDE SEQUENCE</scope>
    <source>
        <strain evidence="1">26406</strain>
    </source>
</reference>
<name>W9ZRA6_FUSOX</name>
<gene>
    <name evidence="1" type="ORF">FOMG_19593</name>
</gene>
<evidence type="ECO:0000313" key="1">
    <source>
        <dbReference type="EMBL" id="EXK23646.1"/>
    </source>
</evidence>
<proteinExistence type="predicted"/>
<organism evidence="1">
    <name type="scientific">Fusarium oxysporum f. sp. melonis 26406</name>
    <dbReference type="NCBI Taxonomy" id="1089452"/>
    <lineage>
        <taxon>Eukaryota</taxon>
        <taxon>Fungi</taxon>
        <taxon>Dikarya</taxon>
        <taxon>Ascomycota</taxon>
        <taxon>Pezizomycotina</taxon>
        <taxon>Sordariomycetes</taxon>
        <taxon>Hypocreomycetidae</taxon>
        <taxon>Hypocreales</taxon>
        <taxon>Nectriaceae</taxon>
        <taxon>Fusarium</taxon>
        <taxon>Fusarium oxysporum species complex</taxon>
    </lineage>
</organism>